<dbReference type="EMBL" id="SNRY01000758">
    <property type="protein sequence ID" value="KAA6336813.1"/>
    <property type="molecule type" value="Genomic_DNA"/>
</dbReference>
<dbReference type="CDD" id="cd06445">
    <property type="entry name" value="ATase"/>
    <property type="match status" value="1"/>
</dbReference>
<dbReference type="InterPro" id="IPR036631">
    <property type="entry name" value="MGMT_N_sf"/>
</dbReference>
<dbReference type="AlphaFoldDB" id="A0A5J4RV12"/>
<dbReference type="SUPFAM" id="SSF53155">
    <property type="entry name" value="Methylated DNA-protein cysteine methyltransferase domain"/>
    <property type="match status" value="1"/>
</dbReference>
<name>A0A5J4RV12_9ZZZZ</name>
<evidence type="ECO:0000256" key="5">
    <source>
        <dbReference type="ARBA" id="ARBA00022679"/>
    </source>
</evidence>
<dbReference type="InterPro" id="IPR036388">
    <property type="entry name" value="WH-like_DNA-bd_sf"/>
</dbReference>
<comment type="catalytic activity">
    <reaction evidence="1">
        <text>a 4-O-methyl-thymidine in DNA + L-cysteinyl-[protein] = a thymidine in DNA + S-methyl-L-cysteinyl-[protein]</text>
        <dbReference type="Rhea" id="RHEA:53428"/>
        <dbReference type="Rhea" id="RHEA-COMP:10131"/>
        <dbReference type="Rhea" id="RHEA-COMP:10132"/>
        <dbReference type="Rhea" id="RHEA-COMP:13555"/>
        <dbReference type="Rhea" id="RHEA-COMP:13556"/>
        <dbReference type="ChEBI" id="CHEBI:29950"/>
        <dbReference type="ChEBI" id="CHEBI:82612"/>
        <dbReference type="ChEBI" id="CHEBI:137386"/>
        <dbReference type="ChEBI" id="CHEBI:137387"/>
        <dbReference type="EC" id="2.1.1.63"/>
    </reaction>
</comment>
<comment type="similarity">
    <text evidence="2">Belongs to the MGMT family.</text>
</comment>
<evidence type="ECO:0000256" key="2">
    <source>
        <dbReference type="ARBA" id="ARBA00008711"/>
    </source>
</evidence>
<dbReference type="PANTHER" id="PTHR10815">
    <property type="entry name" value="METHYLATED-DNA--PROTEIN-CYSTEINE METHYLTRANSFERASE"/>
    <property type="match status" value="1"/>
</dbReference>
<gene>
    <name evidence="10" type="ORF">EZS27_015052</name>
</gene>
<dbReference type="InterPro" id="IPR036217">
    <property type="entry name" value="MethylDNA_cys_MeTrfase_DNAb"/>
</dbReference>
<keyword evidence="7" id="KW-0234">DNA repair</keyword>
<dbReference type="Gene3D" id="3.30.160.70">
    <property type="entry name" value="Methylated DNA-protein cysteine methyltransferase domain"/>
    <property type="match status" value="1"/>
</dbReference>
<evidence type="ECO:0000259" key="9">
    <source>
        <dbReference type="Pfam" id="PF01035"/>
    </source>
</evidence>
<keyword evidence="6" id="KW-0227">DNA damage</keyword>
<reference evidence="10" key="1">
    <citation type="submission" date="2019-03" db="EMBL/GenBank/DDBJ databases">
        <title>Single cell metagenomics reveals metabolic interactions within the superorganism composed of flagellate Streblomastix strix and complex community of Bacteroidetes bacteria on its surface.</title>
        <authorList>
            <person name="Treitli S.C."/>
            <person name="Kolisko M."/>
            <person name="Husnik F."/>
            <person name="Keeling P."/>
            <person name="Hampl V."/>
        </authorList>
    </citation>
    <scope>NUCLEOTIDE SEQUENCE</scope>
    <source>
        <strain evidence="10">STM</strain>
    </source>
</reference>
<dbReference type="Gene3D" id="1.10.10.10">
    <property type="entry name" value="Winged helix-like DNA-binding domain superfamily/Winged helix DNA-binding domain"/>
    <property type="match status" value="1"/>
</dbReference>
<proteinExistence type="inferred from homology"/>
<feature type="domain" description="Methylated-DNA-[protein]-cysteine S-methyltransferase DNA binding" evidence="9">
    <location>
        <begin position="104"/>
        <end position="183"/>
    </location>
</feature>
<evidence type="ECO:0000256" key="6">
    <source>
        <dbReference type="ARBA" id="ARBA00022763"/>
    </source>
</evidence>
<protein>
    <recommendedName>
        <fullName evidence="3">methylated-DNA--[protein]-cysteine S-methyltransferase</fullName>
        <ecNumber evidence="3">2.1.1.63</ecNumber>
    </recommendedName>
</protein>
<dbReference type="Pfam" id="PF01035">
    <property type="entry name" value="DNA_binding_1"/>
    <property type="match status" value="1"/>
</dbReference>
<evidence type="ECO:0000256" key="8">
    <source>
        <dbReference type="ARBA" id="ARBA00049348"/>
    </source>
</evidence>
<dbReference type="GO" id="GO:0006281">
    <property type="term" value="P:DNA repair"/>
    <property type="evidence" value="ECO:0007669"/>
    <property type="project" value="UniProtKB-KW"/>
</dbReference>
<dbReference type="FunFam" id="1.10.10.10:FF:000214">
    <property type="entry name" value="Methylated-DNA--protein-cysteine methyltransferase"/>
    <property type="match status" value="1"/>
</dbReference>
<organism evidence="10">
    <name type="scientific">termite gut metagenome</name>
    <dbReference type="NCBI Taxonomy" id="433724"/>
    <lineage>
        <taxon>unclassified sequences</taxon>
        <taxon>metagenomes</taxon>
        <taxon>organismal metagenomes</taxon>
    </lineage>
</organism>
<dbReference type="PROSITE" id="PS00374">
    <property type="entry name" value="MGMT"/>
    <property type="match status" value="1"/>
</dbReference>
<dbReference type="InterPro" id="IPR014048">
    <property type="entry name" value="MethylDNA_cys_MeTrfase_DNA-bd"/>
</dbReference>
<keyword evidence="5" id="KW-0808">Transferase</keyword>
<evidence type="ECO:0000256" key="3">
    <source>
        <dbReference type="ARBA" id="ARBA00011918"/>
    </source>
</evidence>
<dbReference type="EC" id="2.1.1.63" evidence="3"/>
<dbReference type="GO" id="GO:0003908">
    <property type="term" value="F:methylated-DNA-[protein]-cysteine S-methyltransferase activity"/>
    <property type="evidence" value="ECO:0007669"/>
    <property type="project" value="UniProtKB-EC"/>
</dbReference>
<comment type="catalytic activity">
    <reaction evidence="8">
        <text>a 6-O-methyl-2'-deoxyguanosine in DNA + L-cysteinyl-[protein] = S-methyl-L-cysteinyl-[protein] + a 2'-deoxyguanosine in DNA</text>
        <dbReference type="Rhea" id="RHEA:24000"/>
        <dbReference type="Rhea" id="RHEA-COMP:10131"/>
        <dbReference type="Rhea" id="RHEA-COMP:10132"/>
        <dbReference type="Rhea" id="RHEA-COMP:11367"/>
        <dbReference type="Rhea" id="RHEA-COMP:11368"/>
        <dbReference type="ChEBI" id="CHEBI:29950"/>
        <dbReference type="ChEBI" id="CHEBI:82612"/>
        <dbReference type="ChEBI" id="CHEBI:85445"/>
        <dbReference type="ChEBI" id="CHEBI:85448"/>
        <dbReference type="EC" id="2.1.1.63"/>
    </reaction>
</comment>
<comment type="caution">
    <text evidence="10">The sequence shown here is derived from an EMBL/GenBank/DDBJ whole genome shotgun (WGS) entry which is preliminary data.</text>
</comment>
<evidence type="ECO:0000256" key="4">
    <source>
        <dbReference type="ARBA" id="ARBA00022603"/>
    </source>
</evidence>
<dbReference type="NCBIfam" id="TIGR00589">
    <property type="entry name" value="ogt"/>
    <property type="match status" value="1"/>
</dbReference>
<accession>A0A5J4RV12</accession>
<sequence length="197" mass="22611">MILNDHLVTIESISPDENRSKELKIAYSFLNSPFGETLIASTSKGVCYLAFSDNREQTFGELKLFFPNAEYTNRTDEYQQQVLPFFTEDWENLKPIKLHLKGTEFQLKIWKLLLQIPAGELTTYNEIARRMGNPKASRAVGTAVGSNPVSFLVPCHRVIRSDGTLGGYHWGLPRKKSMIDWEKERFNQPKINENNNL</sequence>
<keyword evidence="4" id="KW-0489">Methyltransferase</keyword>
<evidence type="ECO:0000313" key="10">
    <source>
        <dbReference type="EMBL" id="KAA6336813.1"/>
    </source>
</evidence>
<dbReference type="GO" id="GO:0032259">
    <property type="term" value="P:methylation"/>
    <property type="evidence" value="ECO:0007669"/>
    <property type="project" value="UniProtKB-KW"/>
</dbReference>
<dbReference type="SUPFAM" id="SSF46767">
    <property type="entry name" value="Methylated DNA-protein cysteine methyltransferase, C-terminal domain"/>
    <property type="match status" value="1"/>
</dbReference>
<dbReference type="PANTHER" id="PTHR10815:SF13">
    <property type="entry name" value="METHYLATED-DNA--PROTEIN-CYSTEINE METHYLTRANSFERASE"/>
    <property type="match status" value="1"/>
</dbReference>
<evidence type="ECO:0000256" key="1">
    <source>
        <dbReference type="ARBA" id="ARBA00001286"/>
    </source>
</evidence>
<evidence type="ECO:0000256" key="7">
    <source>
        <dbReference type="ARBA" id="ARBA00023204"/>
    </source>
</evidence>
<dbReference type="InterPro" id="IPR001497">
    <property type="entry name" value="MethylDNA_cys_MeTrfase_AS"/>
</dbReference>